<organism evidence="1 2">
    <name type="scientific">Polaromonas vacuolata</name>
    <dbReference type="NCBI Taxonomy" id="37448"/>
    <lineage>
        <taxon>Bacteria</taxon>
        <taxon>Pseudomonadati</taxon>
        <taxon>Pseudomonadota</taxon>
        <taxon>Betaproteobacteria</taxon>
        <taxon>Burkholderiales</taxon>
        <taxon>Comamonadaceae</taxon>
        <taxon>Polaromonas</taxon>
    </lineage>
</organism>
<evidence type="ECO:0000313" key="2">
    <source>
        <dbReference type="Proteomes" id="UP000502041"/>
    </source>
</evidence>
<proteinExistence type="predicted"/>
<dbReference type="RefSeq" id="WP_168920942.1">
    <property type="nucleotide sequence ID" value="NZ_CP051461.1"/>
</dbReference>
<dbReference type="KEGG" id="pvac:HC248_00282"/>
<sequence length="82" mass="9080">MSTISLTVTEFSRGSLDFLNQVQYQGQTLDIRRGKRVVARVLPAAAPSGYPLERLDDFLLKGPQISEDVGALRSNLLKRDCS</sequence>
<dbReference type="Proteomes" id="UP000502041">
    <property type="component" value="Chromosome"/>
</dbReference>
<evidence type="ECO:0000313" key="1">
    <source>
        <dbReference type="EMBL" id="QJC55019.1"/>
    </source>
</evidence>
<dbReference type="AlphaFoldDB" id="A0A6H2H590"/>
<name>A0A6H2H590_9BURK</name>
<keyword evidence="2" id="KW-1185">Reference proteome</keyword>
<gene>
    <name evidence="1" type="ORF">HC248_00282</name>
</gene>
<reference evidence="1 2" key="1">
    <citation type="submission" date="2020-04" db="EMBL/GenBank/DDBJ databases">
        <title>Complete genome of a Psychrophilic, Marine, Gas Vacuolate Bacterium Polaromonas vacuolata KCTC 22033T.</title>
        <authorList>
            <person name="Hwang K."/>
            <person name="Kim K.M."/>
        </authorList>
    </citation>
    <scope>NUCLEOTIDE SEQUENCE [LARGE SCALE GENOMIC DNA]</scope>
    <source>
        <strain evidence="1 2">KCTC 22033</strain>
    </source>
</reference>
<accession>A0A6H2H590</accession>
<protein>
    <submittedName>
        <fullName evidence="1">Uncharacterized protein</fullName>
    </submittedName>
</protein>
<dbReference type="EMBL" id="CP051461">
    <property type="protein sequence ID" value="QJC55019.1"/>
    <property type="molecule type" value="Genomic_DNA"/>
</dbReference>